<dbReference type="EMBL" id="VBTY01000152">
    <property type="protein sequence ID" value="MDG3496084.1"/>
    <property type="molecule type" value="Genomic_DNA"/>
</dbReference>
<evidence type="ECO:0000313" key="1">
    <source>
        <dbReference type="EMBL" id="MDG3496084.1"/>
    </source>
</evidence>
<dbReference type="AlphaFoldDB" id="A0A9X4MAL2"/>
<organism evidence="1 2">
    <name type="scientific">Pseudanabaena catenata USMAC16</name>
    <dbReference type="NCBI Taxonomy" id="1855837"/>
    <lineage>
        <taxon>Bacteria</taxon>
        <taxon>Bacillati</taxon>
        <taxon>Cyanobacteriota</taxon>
        <taxon>Cyanophyceae</taxon>
        <taxon>Pseudanabaenales</taxon>
        <taxon>Pseudanabaenaceae</taxon>
        <taxon>Pseudanabaena</taxon>
    </lineage>
</organism>
<protein>
    <submittedName>
        <fullName evidence="1">Uncharacterized protein</fullName>
    </submittedName>
</protein>
<evidence type="ECO:0000313" key="2">
    <source>
        <dbReference type="Proteomes" id="UP001152872"/>
    </source>
</evidence>
<proteinExistence type="predicted"/>
<comment type="caution">
    <text evidence="1">The sequence shown here is derived from an EMBL/GenBank/DDBJ whole genome shotgun (WGS) entry which is preliminary data.</text>
</comment>
<reference evidence="1" key="1">
    <citation type="submission" date="2019-05" db="EMBL/GenBank/DDBJ databases">
        <title>Whole genome sequencing of Pseudanabaena catenata USMAC16.</title>
        <authorList>
            <person name="Khan Z."/>
            <person name="Omar W.M."/>
            <person name="Convey P."/>
            <person name="Merican F."/>
            <person name="Najimudin N."/>
        </authorList>
    </citation>
    <scope>NUCLEOTIDE SEQUENCE</scope>
    <source>
        <strain evidence="1">USMAC16</strain>
    </source>
</reference>
<dbReference type="Proteomes" id="UP001152872">
    <property type="component" value="Unassembled WGS sequence"/>
</dbReference>
<accession>A0A9X4MAL2</accession>
<gene>
    <name evidence="1" type="ORF">FEV09_16170</name>
</gene>
<dbReference type="RefSeq" id="WP_009628245.1">
    <property type="nucleotide sequence ID" value="NZ_VBTY01000152.1"/>
</dbReference>
<sequence>MKVFITQGNDSESHFINEKHISELYPQISIERANQLIVETLTVQKDKILKKYINTIHNRKLQESYKDNNVPKPDAGEIAIECDNNINTDPRQYMHGKTVEGVLRSKIQSEIGGNINLCNATPHIADNTLQVFASEIWSDA</sequence>
<keyword evidence="2" id="KW-1185">Reference proteome</keyword>
<name>A0A9X4MAL2_9CYAN</name>